<dbReference type="GO" id="GO:0006269">
    <property type="term" value="P:DNA replication, synthesis of primer"/>
    <property type="evidence" value="ECO:0007669"/>
    <property type="project" value="UniProtKB-KW"/>
</dbReference>
<dbReference type="GO" id="GO:0003899">
    <property type="term" value="F:DNA-directed RNA polymerase activity"/>
    <property type="evidence" value="ECO:0007669"/>
    <property type="project" value="InterPro"/>
</dbReference>
<organism evidence="4">
    <name type="scientific">Ignisphaera aggregans</name>
    <dbReference type="NCBI Taxonomy" id="334771"/>
    <lineage>
        <taxon>Archaea</taxon>
        <taxon>Thermoproteota</taxon>
        <taxon>Thermoprotei</taxon>
        <taxon>Desulfurococcales</taxon>
        <taxon>Desulfurococcaceae</taxon>
        <taxon>Ignisphaera</taxon>
    </lineage>
</organism>
<evidence type="ECO:0000256" key="1">
    <source>
        <dbReference type="ARBA" id="ARBA00009762"/>
    </source>
</evidence>
<comment type="similarity">
    <text evidence="1 2">Belongs to the eukaryotic-type primase small subunit family.</text>
</comment>
<dbReference type="PANTHER" id="PTHR10536">
    <property type="entry name" value="DNA PRIMASE SMALL SUBUNIT"/>
    <property type="match status" value="1"/>
</dbReference>
<proteinExistence type="inferred from homology"/>
<dbReference type="EMBL" id="DSGT01000012">
    <property type="protein sequence ID" value="HEW53435.1"/>
    <property type="molecule type" value="Genomic_DNA"/>
</dbReference>
<dbReference type="Gene3D" id="3.90.920.10">
    <property type="entry name" value="DNA primase, PRIM domain"/>
    <property type="match status" value="1"/>
</dbReference>
<dbReference type="GO" id="GO:1990077">
    <property type="term" value="C:primosome complex"/>
    <property type="evidence" value="ECO:0007669"/>
    <property type="project" value="UniProtKB-KW"/>
</dbReference>
<comment type="function">
    <text evidence="3">RNA polymerase that catalyzes the synthesis of short RNA molecules used as primers for DNA polymerase during DNA replication.</text>
</comment>
<protein>
    <recommendedName>
        <fullName evidence="2">DNA primase</fullName>
        <ecNumber evidence="2">2.7.7.-</ecNumber>
    </recommendedName>
</protein>
<keyword evidence="2" id="KW-0240">DNA-directed RNA polymerase</keyword>
<keyword evidence="2" id="KW-0804">Transcription</keyword>
<dbReference type="InterPro" id="IPR002755">
    <property type="entry name" value="DNA_primase_S"/>
</dbReference>
<dbReference type="GO" id="GO:0000428">
    <property type="term" value="C:DNA-directed RNA polymerase complex"/>
    <property type="evidence" value="ECO:0007669"/>
    <property type="project" value="UniProtKB-KW"/>
</dbReference>
<dbReference type="AlphaFoldDB" id="A0A7C2Z9T2"/>
<gene>
    <name evidence="4" type="ORF">ENO77_04680</name>
</gene>
<name>A0A7C2Z9T2_9CREN</name>
<sequence length="365" mass="41936">MREIAIQPLGLDTYIRHLSFSTASELKRYLLSNIPRHLYYSSARYQEPANPVMEDKKWLGSDLVFDIDANEIPECIEKGKVIQIRFCKSCGFSTDQQELKKCPRCGSELSRFDHVDVECINMAKEQALRLVDILENDFGFTAIVAGFSGHRGFHIVAELDDEYGYMTSEDRRELASYIRLDEQQLRSIEEQLTKVSKKSVPLVPRISDGGLRRRIALALARYVDGEIKAYVLGLRPSLSFVEAQKAYKVFVDHFSEITRALPVYIDTKVTIDTAHLVRMLNSINGKTGWRVLEIKNLDFSSFELSPQGLGAEDSKIRIKFLTDIPEIFVIDRRFRFFRGDELVLEYPYASYFIFKEVAEALSIVR</sequence>
<reference evidence="4" key="1">
    <citation type="journal article" date="2020" name="mSystems">
        <title>Genome- and Community-Level Interaction Insights into Carbon Utilization and Element Cycling Functions of Hydrothermarchaeota in Hydrothermal Sediment.</title>
        <authorList>
            <person name="Zhou Z."/>
            <person name="Liu Y."/>
            <person name="Xu W."/>
            <person name="Pan J."/>
            <person name="Luo Z.H."/>
            <person name="Li M."/>
        </authorList>
    </citation>
    <scope>NUCLEOTIDE SEQUENCE [LARGE SCALE GENOMIC DNA]</scope>
    <source>
        <strain evidence="4">SpSt-16</strain>
    </source>
</reference>
<dbReference type="SUPFAM" id="SSF56747">
    <property type="entry name" value="Prim-pol domain"/>
    <property type="match status" value="1"/>
</dbReference>
<evidence type="ECO:0000256" key="2">
    <source>
        <dbReference type="RuleBase" id="RU003514"/>
    </source>
</evidence>
<keyword evidence="2" id="KW-0235">DNA replication</keyword>
<keyword evidence="2" id="KW-0639">Primosome</keyword>
<keyword evidence="2" id="KW-0808">Transferase</keyword>
<comment type="caution">
    <text evidence="4">The sequence shown here is derived from an EMBL/GenBank/DDBJ whole genome shotgun (WGS) entry which is preliminary data.</text>
</comment>
<dbReference type="Pfam" id="PF01896">
    <property type="entry name" value="DNA_primase_S"/>
    <property type="match status" value="1"/>
</dbReference>
<dbReference type="EC" id="2.7.7.-" evidence="2"/>
<accession>A0A7C2Z9T2</accession>
<evidence type="ECO:0000256" key="3">
    <source>
        <dbReference type="RuleBase" id="RU004224"/>
    </source>
</evidence>
<evidence type="ECO:0000313" key="4">
    <source>
        <dbReference type="EMBL" id="HEW53435.1"/>
    </source>
</evidence>